<evidence type="ECO:0000313" key="3">
    <source>
        <dbReference type="Proteomes" id="UP000723714"/>
    </source>
</evidence>
<feature type="transmembrane region" description="Helical" evidence="1">
    <location>
        <begin position="161"/>
        <end position="182"/>
    </location>
</feature>
<dbReference type="Proteomes" id="UP000723714">
    <property type="component" value="Unassembled WGS sequence"/>
</dbReference>
<dbReference type="Pfam" id="PF12679">
    <property type="entry name" value="ABC2_membrane_2"/>
    <property type="match status" value="1"/>
</dbReference>
<dbReference type="RefSeq" id="WP_216243510.1">
    <property type="nucleotide sequence ID" value="NZ_JABACJ020000016.1"/>
</dbReference>
<dbReference type="EMBL" id="JABACJ020000016">
    <property type="protein sequence ID" value="MBU3877210.1"/>
    <property type="molecule type" value="Genomic_DNA"/>
</dbReference>
<reference evidence="2 3" key="1">
    <citation type="submission" date="2021-06" db="EMBL/GenBank/DDBJ databases">
        <title>Faecalicatena sp. nov. isolated from porcine feces.</title>
        <authorList>
            <person name="Oh B.S."/>
            <person name="Lee J.H."/>
        </authorList>
    </citation>
    <scope>NUCLEOTIDE SEQUENCE [LARGE SCALE GENOMIC DNA]</scope>
    <source>
        <strain evidence="2 3">AGMB00832</strain>
    </source>
</reference>
<gene>
    <name evidence="2" type="ORF">HGO97_015500</name>
</gene>
<name>A0ABS6D7H1_9FIRM</name>
<feature type="transmembrane region" description="Helical" evidence="1">
    <location>
        <begin position="268"/>
        <end position="294"/>
    </location>
</feature>
<keyword evidence="3" id="KW-1185">Reference proteome</keyword>
<evidence type="ECO:0000256" key="1">
    <source>
        <dbReference type="SAM" id="Phobius"/>
    </source>
</evidence>
<keyword evidence="1" id="KW-0472">Membrane</keyword>
<dbReference type="PANTHER" id="PTHR43471">
    <property type="entry name" value="ABC TRANSPORTER PERMEASE"/>
    <property type="match status" value="1"/>
</dbReference>
<evidence type="ECO:0000313" key="2">
    <source>
        <dbReference type="EMBL" id="MBU3877210.1"/>
    </source>
</evidence>
<comment type="caution">
    <text evidence="2">The sequence shown here is derived from an EMBL/GenBank/DDBJ whole genome shotgun (WGS) entry which is preliminary data.</text>
</comment>
<accession>A0ABS6D7H1</accession>
<feature type="transmembrane region" description="Helical" evidence="1">
    <location>
        <begin position="12"/>
        <end position="33"/>
    </location>
</feature>
<organism evidence="2 3">
    <name type="scientific">Faecalicatena faecalis</name>
    <dbReference type="NCBI Taxonomy" id="2726362"/>
    <lineage>
        <taxon>Bacteria</taxon>
        <taxon>Bacillati</taxon>
        <taxon>Bacillota</taxon>
        <taxon>Clostridia</taxon>
        <taxon>Lachnospirales</taxon>
        <taxon>Lachnospiraceae</taxon>
        <taxon>Faecalicatena</taxon>
    </lineage>
</organism>
<sequence length="360" mass="41061">MKAIIKRELKNYLKNPIFWVGLVVVVIGVYQMLSPYLKIHYFQSDQEIQDIHMESPLEGGITEGYIPSSPKQQIELAGEVIRKDLIEELEVSKEDADEIISTIQNMSIPEACEYLKKHHFNGAQYIFDNYAYHQGSMEEVNGYLDEKLNKYSFSYYFSRKFADFGGLYMAFFSTVLFAFLFLRDTKKDTYELLHTKPVRPWQYVLGKIGGGFLTSLIVLAVLNLVFAGLCILHIKEAGLASGSYVFSTILGFVKATCIYILPNMLMIICVYTVVALLFKNPLPATPLLFLYIVYSNMGSIGPDGNYGYFGRPLAIVVRFPGQFFDTAPPPLVLMNQMFLILTSCVIITLSVFIWKRRRVY</sequence>
<feature type="transmembrane region" description="Helical" evidence="1">
    <location>
        <begin position="333"/>
        <end position="354"/>
    </location>
</feature>
<protein>
    <submittedName>
        <fullName evidence="2">ABC transporter permease</fullName>
    </submittedName>
</protein>
<proteinExistence type="predicted"/>
<dbReference type="PANTHER" id="PTHR43471:SF12">
    <property type="entry name" value="HYPOTHETICAL MEMBRANE PROTEIN, CONSERVED"/>
    <property type="match status" value="1"/>
</dbReference>
<feature type="transmembrane region" description="Helical" evidence="1">
    <location>
        <begin position="240"/>
        <end position="261"/>
    </location>
</feature>
<feature type="transmembrane region" description="Helical" evidence="1">
    <location>
        <begin position="203"/>
        <end position="234"/>
    </location>
</feature>
<keyword evidence="1" id="KW-1133">Transmembrane helix</keyword>
<keyword evidence="1" id="KW-0812">Transmembrane</keyword>